<reference evidence="1" key="1">
    <citation type="submission" date="2023-07" db="EMBL/GenBank/DDBJ databases">
        <authorList>
            <consortium name="AG Swart"/>
            <person name="Singh M."/>
            <person name="Singh A."/>
            <person name="Seah K."/>
            <person name="Emmerich C."/>
        </authorList>
    </citation>
    <scope>NUCLEOTIDE SEQUENCE</scope>
    <source>
        <strain evidence="1">DP1</strain>
    </source>
</reference>
<organism evidence="1 2">
    <name type="scientific">Euplotes crassus</name>
    <dbReference type="NCBI Taxonomy" id="5936"/>
    <lineage>
        <taxon>Eukaryota</taxon>
        <taxon>Sar</taxon>
        <taxon>Alveolata</taxon>
        <taxon>Ciliophora</taxon>
        <taxon>Intramacronucleata</taxon>
        <taxon>Spirotrichea</taxon>
        <taxon>Hypotrichia</taxon>
        <taxon>Euplotida</taxon>
        <taxon>Euplotidae</taxon>
        <taxon>Moneuplotes</taxon>
    </lineage>
</organism>
<dbReference type="AlphaFoldDB" id="A0AAD1UC91"/>
<evidence type="ECO:0000313" key="1">
    <source>
        <dbReference type="EMBL" id="CAI2364597.1"/>
    </source>
</evidence>
<protein>
    <submittedName>
        <fullName evidence="1">Uncharacterized protein</fullName>
    </submittedName>
</protein>
<evidence type="ECO:0000313" key="2">
    <source>
        <dbReference type="Proteomes" id="UP001295684"/>
    </source>
</evidence>
<keyword evidence="2" id="KW-1185">Reference proteome</keyword>
<name>A0AAD1UC91_EUPCR</name>
<proteinExistence type="predicted"/>
<comment type="caution">
    <text evidence="1">The sequence shown here is derived from an EMBL/GenBank/DDBJ whole genome shotgun (WGS) entry which is preliminary data.</text>
</comment>
<dbReference type="Proteomes" id="UP001295684">
    <property type="component" value="Unassembled WGS sequence"/>
</dbReference>
<gene>
    <name evidence="1" type="ORF">ECRASSUSDP1_LOCUS5942</name>
</gene>
<dbReference type="EMBL" id="CAMPGE010005757">
    <property type="protein sequence ID" value="CAI2364597.1"/>
    <property type="molecule type" value="Genomic_DNA"/>
</dbReference>
<accession>A0AAD1UC91</accession>
<sequence>MNRKKKIAKRNFINMFKIKNEPNQKCMLTPKIACAEVKNSAKKYKKPKTNSELNNYLKEFFPKAKTGLNKEHQKRVLIHSETRGPLDFKETMTTNHPRPIETPNLPRVVYPTSTASNSERFDTKRFMKFREIFNKEKKVGNFVKTFNMPVKLNNNKTLKRGGSDLKIKTFAEDEEIQNLTQMTTHFSGPNGVHISKTLKATPFSGNRQKLKPTNMQKFKKVMSFTLTNKLDHMMDKVTRLRRTWNRHSRGRNRSTNIKERNTGILIKDNFPKNFRSPNMRVTFNLPDED</sequence>